<reference evidence="10 11" key="1">
    <citation type="submission" date="2017-07" db="EMBL/GenBank/DDBJ databases">
        <title>Draft whole genome sequences of clinical Proprionibacteriaceae strains.</title>
        <authorList>
            <person name="Bernier A.-M."/>
            <person name="Bernard K."/>
            <person name="Domingo M.-C."/>
        </authorList>
    </citation>
    <scope>NUCLEOTIDE SEQUENCE [LARGE SCALE GENOMIC DNA]</scope>
    <source>
        <strain evidence="10 11">NML 130396</strain>
    </source>
</reference>
<feature type="transmembrane region" description="Helical" evidence="7">
    <location>
        <begin position="136"/>
        <end position="157"/>
    </location>
</feature>
<dbReference type="Proteomes" id="UP000216311">
    <property type="component" value="Unassembled WGS sequence"/>
</dbReference>
<gene>
    <name evidence="10" type="ORF">CGZ93_11605</name>
</gene>
<feature type="compositionally biased region" description="Polar residues" evidence="8">
    <location>
        <begin position="13"/>
        <end position="22"/>
    </location>
</feature>
<dbReference type="GO" id="GO:0005886">
    <property type="term" value="C:plasma membrane"/>
    <property type="evidence" value="ECO:0007669"/>
    <property type="project" value="UniProtKB-SubCell"/>
</dbReference>
<evidence type="ECO:0000256" key="4">
    <source>
        <dbReference type="ARBA" id="ARBA00022692"/>
    </source>
</evidence>
<name>A0A255H0X2_9ACTN</name>
<feature type="domain" description="ABC transmembrane type-1" evidence="9">
    <location>
        <begin position="101"/>
        <end position="301"/>
    </location>
</feature>
<keyword evidence="2 7" id="KW-0813">Transport</keyword>
<keyword evidence="6 7" id="KW-0472">Membrane</keyword>
<organism evidence="10 11">
    <name type="scientific">Enemella dayhoffiae</name>
    <dbReference type="NCBI Taxonomy" id="2016507"/>
    <lineage>
        <taxon>Bacteria</taxon>
        <taxon>Bacillati</taxon>
        <taxon>Actinomycetota</taxon>
        <taxon>Actinomycetes</taxon>
        <taxon>Propionibacteriales</taxon>
        <taxon>Propionibacteriaceae</taxon>
        <taxon>Enemella</taxon>
    </lineage>
</organism>
<dbReference type="PROSITE" id="PS50928">
    <property type="entry name" value="ABC_TM1"/>
    <property type="match status" value="1"/>
</dbReference>
<feature type="transmembrane region" description="Helical" evidence="7">
    <location>
        <begin position="280"/>
        <end position="301"/>
    </location>
</feature>
<dbReference type="Pfam" id="PF00528">
    <property type="entry name" value="BPD_transp_1"/>
    <property type="match status" value="1"/>
</dbReference>
<evidence type="ECO:0000256" key="3">
    <source>
        <dbReference type="ARBA" id="ARBA00022475"/>
    </source>
</evidence>
<evidence type="ECO:0000256" key="8">
    <source>
        <dbReference type="SAM" id="MobiDB-lite"/>
    </source>
</evidence>
<evidence type="ECO:0000256" key="2">
    <source>
        <dbReference type="ARBA" id="ARBA00022448"/>
    </source>
</evidence>
<dbReference type="PANTHER" id="PTHR32243:SF18">
    <property type="entry name" value="INNER MEMBRANE ABC TRANSPORTER PERMEASE PROTEIN YCJP"/>
    <property type="match status" value="1"/>
</dbReference>
<evidence type="ECO:0000256" key="1">
    <source>
        <dbReference type="ARBA" id="ARBA00004651"/>
    </source>
</evidence>
<keyword evidence="5 7" id="KW-1133">Transmembrane helix</keyword>
<dbReference type="InterPro" id="IPR035906">
    <property type="entry name" value="MetI-like_sf"/>
</dbReference>
<evidence type="ECO:0000256" key="5">
    <source>
        <dbReference type="ARBA" id="ARBA00022989"/>
    </source>
</evidence>
<dbReference type="Gene3D" id="1.10.3720.10">
    <property type="entry name" value="MetI-like"/>
    <property type="match status" value="1"/>
</dbReference>
<evidence type="ECO:0000256" key="6">
    <source>
        <dbReference type="ARBA" id="ARBA00023136"/>
    </source>
</evidence>
<evidence type="ECO:0000256" key="7">
    <source>
        <dbReference type="RuleBase" id="RU363032"/>
    </source>
</evidence>
<dbReference type="InterPro" id="IPR000515">
    <property type="entry name" value="MetI-like"/>
</dbReference>
<comment type="subcellular location">
    <subcellularLocation>
        <location evidence="1 7">Cell membrane</location>
        <topology evidence="1 7">Multi-pass membrane protein</topology>
    </subcellularLocation>
</comment>
<keyword evidence="11" id="KW-1185">Reference proteome</keyword>
<accession>A0A255H0X2</accession>
<proteinExistence type="inferred from homology"/>
<sequence>MSTEINTPAAAKQEQQGGTTSEELAVLARTKPSGKERFGRIAAYVGMALIVLYCILPFYWMVVSSLRLPTMGRSTDLVPNPPSTENFSAVFAPGNNFGRALFNSVLVSTVTTVLTLMLGILGAYALARLRFALKGIVLALIIGCSMFPQITLLIPLLKMFTGTYEWWPINWMNTYQALILPSLSFALPLCVWNLTAFFRQLPVELEYAAMVDGCGPMQAFFRVILPLAAPGVFTTAIITFIAVWNEFMIALTFGGQDKNMNTAAVAISKFTGATGFDTPYGTIMAAGVLVTVPLIIAVLIFQRRIVAGLTAGGVK</sequence>
<comment type="similarity">
    <text evidence="7">Belongs to the binding-protein-dependent transport system permease family.</text>
</comment>
<dbReference type="CDD" id="cd06261">
    <property type="entry name" value="TM_PBP2"/>
    <property type="match status" value="1"/>
</dbReference>
<dbReference type="EMBL" id="NMVQ01000023">
    <property type="protein sequence ID" value="OYO20863.1"/>
    <property type="molecule type" value="Genomic_DNA"/>
</dbReference>
<evidence type="ECO:0000259" key="9">
    <source>
        <dbReference type="PROSITE" id="PS50928"/>
    </source>
</evidence>
<feature type="region of interest" description="Disordered" evidence="8">
    <location>
        <begin position="1"/>
        <end position="23"/>
    </location>
</feature>
<dbReference type="SUPFAM" id="SSF161098">
    <property type="entry name" value="MetI-like"/>
    <property type="match status" value="1"/>
</dbReference>
<dbReference type="GO" id="GO:0055085">
    <property type="term" value="P:transmembrane transport"/>
    <property type="evidence" value="ECO:0007669"/>
    <property type="project" value="InterPro"/>
</dbReference>
<dbReference type="PANTHER" id="PTHR32243">
    <property type="entry name" value="MALTOSE TRANSPORT SYSTEM PERMEASE-RELATED"/>
    <property type="match status" value="1"/>
</dbReference>
<dbReference type="AlphaFoldDB" id="A0A255H0X2"/>
<evidence type="ECO:0000313" key="10">
    <source>
        <dbReference type="EMBL" id="OYO20863.1"/>
    </source>
</evidence>
<keyword evidence="3" id="KW-1003">Cell membrane</keyword>
<feature type="transmembrane region" description="Helical" evidence="7">
    <location>
        <begin position="100"/>
        <end position="124"/>
    </location>
</feature>
<dbReference type="OrthoDB" id="9794684at2"/>
<keyword evidence="4 7" id="KW-0812">Transmembrane</keyword>
<feature type="transmembrane region" description="Helical" evidence="7">
    <location>
        <begin position="41"/>
        <end position="62"/>
    </location>
</feature>
<feature type="transmembrane region" description="Helical" evidence="7">
    <location>
        <begin position="219"/>
        <end position="244"/>
    </location>
</feature>
<protein>
    <submittedName>
        <fullName evidence="10">Sugar ABC transporter permease</fullName>
    </submittedName>
</protein>
<evidence type="ECO:0000313" key="11">
    <source>
        <dbReference type="Proteomes" id="UP000216311"/>
    </source>
</evidence>
<comment type="caution">
    <text evidence="10">The sequence shown here is derived from an EMBL/GenBank/DDBJ whole genome shotgun (WGS) entry which is preliminary data.</text>
</comment>
<dbReference type="InterPro" id="IPR050901">
    <property type="entry name" value="BP-dep_ABC_trans_perm"/>
</dbReference>
<feature type="transmembrane region" description="Helical" evidence="7">
    <location>
        <begin position="177"/>
        <end position="198"/>
    </location>
</feature>